<gene>
    <name evidence="2" type="ORF">EIP75_08695</name>
</gene>
<dbReference type="EMBL" id="RSED01000006">
    <property type="protein sequence ID" value="RRS04501.1"/>
    <property type="molecule type" value="Genomic_DNA"/>
</dbReference>
<dbReference type="InterPro" id="IPR011050">
    <property type="entry name" value="Pectin_lyase_fold/virulence"/>
</dbReference>
<dbReference type="SUPFAM" id="SSF51126">
    <property type="entry name" value="Pectin lyase-like"/>
    <property type="match status" value="3"/>
</dbReference>
<dbReference type="NCBIfam" id="TIGR03804">
    <property type="entry name" value="para_beta_helix"/>
    <property type="match status" value="1"/>
</dbReference>
<dbReference type="SMART" id="SM00710">
    <property type="entry name" value="PbH1"/>
    <property type="match status" value="9"/>
</dbReference>
<sequence>MDDGHTCEPTHGCSLRAIQQSTGNLMRHFVRCTAVAVATFCTHTAHAATYYVNTNSWGDGNSGTSNSFPWKTIAKVNSTAVSGDTVLFYRGGVWNETLEVKSGVTYGAYGSNTPKPVISGARNAGALTWTRYQPGQNIWVAVTNGSGTNIGTGAVRHLHLNGARLTRARFPNVGQGAFTNSTSGGSRYNKVTATGNYTTLNVGTNAGLAGQDIVGATAFVRTVGSDLFEYTVDGWKPGSNSALGLTSKWLLDDWELVLKYDIAAGVGYWLENKLWMLDSPGEWFFEAATAANPVSKLYVWMPNGASPAGQPLQASTLASGVSAVNVSNFTISDIEVRETFGDAISITGANTATLERLDVKRSGRRGMSIWNSSNVTIRSANIQDSFGNGLWLGDARGGATASQPVVNANVSFSTINNSGQNGLGMPGAHLGTGGSFIYNTVSNSASAGIIAQSGTTIQYNTVLNSCTDFEDCGGIYVAQPQNDATKLSNTPGTAPYTAVKASNNMVINGNIVVTGNANPDGTPHEGYGDVRGIYLDDFVNGVTVSNNYVSGMRYGIMLHTTFNNTIQGNRLIGNRSFNLKLQEDPVRDVNSHLTGAPTSQYYNGQMVNNTIQNNAMVASKSTSAPTLAIPNIVQNAPAATGQLASFDLNRYATLNPNRPDILVYNYGTDVTISDMTLANWQAINKDLQGSFRAYRTDGEAYGFYTATGADTRTIACPAVNQANCNSFVNLRTGSTVTFPITLPASASIIIIR</sequence>
<dbReference type="InterPro" id="IPR006626">
    <property type="entry name" value="PbH1"/>
</dbReference>
<name>A0A3R8S297_9BURK</name>
<dbReference type="Pfam" id="PF13229">
    <property type="entry name" value="Beta_helix"/>
    <property type="match status" value="1"/>
</dbReference>
<evidence type="ECO:0000313" key="2">
    <source>
        <dbReference type="EMBL" id="RRS04501.1"/>
    </source>
</evidence>
<comment type="caution">
    <text evidence="2">The sequence shown here is derived from an EMBL/GenBank/DDBJ whole genome shotgun (WGS) entry which is preliminary data.</text>
</comment>
<dbReference type="InterPro" id="IPR039448">
    <property type="entry name" value="Beta_helix"/>
</dbReference>
<proteinExistence type="predicted"/>
<protein>
    <recommendedName>
        <fullName evidence="1">Right handed beta helix domain-containing protein</fullName>
    </recommendedName>
</protein>
<dbReference type="InterPro" id="IPR022441">
    <property type="entry name" value="Para_beta_helix_rpt-2"/>
</dbReference>
<keyword evidence="3" id="KW-1185">Reference proteome</keyword>
<accession>A0A3R8S297</accession>
<organism evidence="2 3">
    <name type="scientific">Aquabacterium soli</name>
    <dbReference type="NCBI Taxonomy" id="2493092"/>
    <lineage>
        <taxon>Bacteria</taxon>
        <taxon>Pseudomonadati</taxon>
        <taxon>Pseudomonadota</taxon>
        <taxon>Betaproteobacteria</taxon>
        <taxon>Burkholderiales</taxon>
        <taxon>Aquabacterium</taxon>
    </lineage>
</organism>
<evidence type="ECO:0000313" key="3">
    <source>
        <dbReference type="Proteomes" id="UP000269265"/>
    </source>
</evidence>
<reference evidence="2 3" key="1">
    <citation type="submission" date="2018-12" db="EMBL/GenBank/DDBJ databases">
        <title>The whole draft genome of Aquabacterium sp. SJQ9.</title>
        <authorList>
            <person name="Sun L."/>
            <person name="Gao X."/>
            <person name="Chen W."/>
            <person name="Huang K."/>
        </authorList>
    </citation>
    <scope>NUCLEOTIDE SEQUENCE [LARGE SCALE GENOMIC DNA]</scope>
    <source>
        <strain evidence="2 3">SJQ9</strain>
    </source>
</reference>
<dbReference type="Proteomes" id="UP000269265">
    <property type="component" value="Unassembled WGS sequence"/>
</dbReference>
<dbReference type="InterPro" id="IPR012334">
    <property type="entry name" value="Pectin_lyas_fold"/>
</dbReference>
<dbReference type="AlphaFoldDB" id="A0A3R8S297"/>
<feature type="domain" description="Right handed beta helix" evidence="1">
    <location>
        <begin position="366"/>
        <end position="570"/>
    </location>
</feature>
<evidence type="ECO:0000259" key="1">
    <source>
        <dbReference type="Pfam" id="PF13229"/>
    </source>
</evidence>
<dbReference type="Gene3D" id="2.160.20.10">
    <property type="entry name" value="Single-stranded right-handed beta-helix, Pectin lyase-like"/>
    <property type="match status" value="2"/>
</dbReference>